<reference evidence="1" key="1">
    <citation type="journal article" date="2013" name="PLoS ONE">
        <title>Direct detection of alternative open reading frames translation products in human significantly expands the proteome.</title>
        <authorList>
            <person name="Vanderperre B."/>
            <person name="Lucier J.-F."/>
            <person name="Motard J."/>
            <person name="Tremblay G."/>
            <person name="Vanderperre S."/>
            <person name="Wisztorski M."/>
            <person name="Salzet M."/>
            <person name="Boisvert F.-M."/>
            <person name="Roucou X."/>
        </authorList>
    </citation>
    <scope>NUCLEOTIDE SEQUENCE</scope>
</reference>
<protein>
    <submittedName>
        <fullName evidence="1">Alternative protein KCNAB1</fullName>
    </submittedName>
</protein>
<dbReference type="OrthoDB" id="1720422at2759"/>
<dbReference type="AlphaFoldDB" id="L8E988"/>
<dbReference type="ChiTaRS" id="KCNAB1">
    <property type="organism name" value="human"/>
</dbReference>
<evidence type="ECO:0000313" key="1">
    <source>
        <dbReference type="EMBL" id="CCQ43885.1"/>
    </source>
</evidence>
<gene>
    <name evidence="1" type="primary">KCNAB1</name>
</gene>
<name>L8E988_HUMAN</name>
<organism evidence="1">
    <name type="scientific">Homo sapiens</name>
    <name type="common">Human</name>
    <dbReference type="NCBI Taxonomy" id="9606"/>
    <lineage>
        <taxon>Eukaryota</taxon>
        <taxon>Metazoa</taxon>
        <taxon>Chordata</taxon>
        <taxon>Craniata</taxon>
        <taxon>Vertebrata</taxon>
        <taxon>Euteleostomi</taxon>
        <taxon>Mammalia</taxon>
        <taxon>Eutheria</taxon>
        <taxon>Euarchontoglires</taxon>
        <taxon>Primates</taxon>
        <taxon>Haplorrhini</taxon>
        <taxon>Catarrhini</taxon>
        <taxon>Hominidae</taxon>
        <taxon>Homo</taxon>
    </lineage>
</organism>
<dbReference type="EMBL" id="HF584388">
    <property type="protein sequence ID" value="CCQ43885.1"/>
    <property type="molecule type" value="Genomic_DNA"/>
</dbReference>
<sequence>MLMQWEEYGGQGVWYYLQAFGNSKKAVQIYFFKRTKSTDAM</sequence>
<proteinExistence type="predicted"/>
<accession>L8E988</accession>